<proteinExistence type="predicted"/>
<sequence>MSELRFDDRVAVTTGAAEIADTAVEAFGRLGVVVDNVGIRDPNAGMPPELCSPAVVLLAHESCPLNRKVLLTGMGGVPRPAVVRAQGSTEVSLTAEDIADNLGQILSVDDACVTE</sequence>
<dbReference type="RefSeq" id="WP_005631978.1">
    <property type="nucleotide sequence ID" value="NZ_AMRA01000134.1"/>
</dbReference>
<dbReference type="EMBL" id="AMRA01000134">
    <property type="protein sequence ID" value="EKF21488.1"/>
    <property type="molecule type" value="Genomic_DNA"/>
</dbReference>
<dbReference type="OrthoDB" id="9808187at2"/>
<name>K5B781_MYCHD</name>
<organism evidence="1 2">
    <name type="scientific">Mycolicibacterium hassiacum (strain DSM 44199 / CIP 105218 / JCM 12690 / 3849)</name>
    <name type="common">Mycobacterium hassiacum</name>
    <dbReference type="NCBI Taxonomy" id="1122247"/>
    <lineage>
        <taxon>Bacteria</taxon>
        <taxon>Bacillati</taxon>
        <taxon>Actinomycetota</taxon>
        <taxon>Actinomycetes</taxon>
        <taxon>Mycobacteriales</taxon>
        <taxon>Mycobacteriaceae</taxon>
        <taxon>Mycolicibacterium</taxon>
    </lineage>
</organism>
<dbReference type="PATRIC" id="fig|1122247.3.peg.4348"/>
<reference evidence="1 2" key="1">
    <citation type="journal article" date="2012" name="J. Bacteriol.">
        <title>Genome sequence of Mycobacterium hassiacum DSM 44199, a rare source of heat-stable mycobacterial proteins.</title>
        <authorList>
            <person name="Tiago I."/>
            <person name="Maranha A."/>
            <person name="Mendes V."/>
            <person name="Alarico S."/>
            <person name="Moynihan P.J."/>
            <person name="Clarke A.J."/>
            <person name="Macedo-Ribeiro S."/>
            <person name="Pereira P.J."/>
            <person name="Empadinhas N."/>
        </authorList>
    </citation>
    <scope>NUCLEOTIDE SEQUENCE [LARGE SCALE GENOMIC DNA]</scope>
    <source>
        <strain evidence="2">DSM 44199 / CIP 105218 / JCM 12690 / 3849</strain>
    </source>
</reference>
<gene>
    <name evidence="1" type="ORF">C731_4537</name>
</gene>
<accession>K5B781</accession>
<dbReference type="Proteomes" id="UP000006265">
    <property type="component" value="Unassembled WGS sequence"/>
</dbReference>
<protein>
    <submittedName>
        <fullName evidence="1">Putative short-chain type dehydrogenase/reductase</fullName>
    </submittedName>
</protein>
<evidence type="ECO:0000313" key="2">
    <source>
        <dbReference type="Proteomes" id="UP000006265"/>
    </source>
</evidence>
<dbReference type="AlphaFoldDB" id="K5B781"/>
<dbReference type="STRING" id="1122247.GCA_000379865_03082"/>
<keyword evidence="2" id="KW-1185">Reference proteome</keyword>
<evidence type="ECO:0000313" key="1">
    <source>
        <dbReference type="EMBL" id="EKF21488.1"/>
    </source>
</evidence>
<comment type="caution">
    <text evidence="1">The sequence shown here is derived from an EMBL/GenBank/DDBJ whole genome shotgun (WGS) entry which is preliminary data.</text>
</comment>